<reference evidence="11" key="2">
    <citation type="journal article" date="2023" name="ISME Commun">
        <title>Characterization of a bloom-associated alphaproteobacterial lineage, 'Candidatus Phycosocius': insights into freshwater algal-bacterial interactions.</title>
        <authorList>
            <person name="Tanabe Y."/>
            <person name="Yamaguchi H."/>
            <person name="Yoshida M."/>
            <person name="Kai A."/>
            <person name="Okazaki Y."/>
        </authorList>
    </citation>
    <scope>NUCLEOTIDE SEQUENCE</scope>
    <source>
        <strain evidence="11">BOTRYCO-1</strain>
    </source>
</reference>
<comment type="subunit">
    <text evidence="8">Homodimer. Interacts with FtsZ.</text>
</comment>
<evidence type="ECO:0000256" key="6">
    <source>
        <dbReference type="ARBA" id="ARBA00023306"/>
    </source>
</evidence>
<sequence>MLAKVQIEINSRRYAIGCDEGQEDHVLRLARYFDEHVKRLAGSVGQIGDQRLFLMGALIVSDELNELKIRLDRAEAEVARLTDMRANIQQANQDPAAIAALDQATIRLEALARKFEQA</sequence>
<keyword evidence="6" id="KW-0131">Cell cycle</keyword>
<accession>A0ABQ4PW61</accession>
<keyword evidence="3" id="KW-0963">Cytoplasm</keyword>
<evidence type="ECO:0000256" key="1">
    <source>
        <dbReference type="ARBA" id="ARBA00004496"/>
    </source>
</evidence>
<keyword evidence="4 11" id="KW-0132">Cell division</keyword>
<dbReference type="EMBL" id="BPFZ01000007">
    <property type="protein sequence ID" value="GIU67234.1"/>
    <property type="molecule type" value="Genomic_DNA"/>
</dbReference>
<dbReference type="InterPro" id="IPR007838">
    <property type="entry name" value="Cell_div_ZapA-like"/>
</dbReference>
<dbReference type="InterPro" id="IPR042233">
    <property type="entry name" value="Cell_div_ZapA_N"/>
</dbReference>
<evidence type="ECO:0000256" key="8">
    <source>
        <dbReference type="ARBA" id="ARBA00026068"/>
    </source>
</evidence>
<keyword evidence="5" id="KW-0717">Septation</keyword>
<dbReference type="SUPFAM" id="SSF102829">
    <property type="entry name" value="Cell division protein ZapA-like"/>
    <property type="match status" value="1"/>
</dbReference>
<evidence type="ECO:0000256" key="7">
    <source>
        <dbReference type="ARBA" id="ARBA00024910"/>
    </source>
</evidence>
<evidence type="ECO:0000256" key="5">
    <source>
        <dbReference type="ARBA" id="ARBA00023210"/>
    </source>
</evidence>
<dbReference type="PANTHER" id="PTHR34981:SF1">
    <property type="entry name" value="CELL DIVISION PROTEIN ZAPA"/>
    <property type="match status" value="1"/>
</dbReference>
<dbReference type="Pfam" id="PF05164">
    <property type="entry name" value="ZapA"/>
    <property type="match status" value="1"/>
</dbReference>
<reference evidence="11" key="1">
    <citation type="submission" date="2021-05" db="EMBL/GenBank/DDBJ databases">
        <authorList>
            <person name="Tanabe Y."/>
        </authorList>
    </citation>
    <scope>NUCLEOTIDE SEQUENCE</scope>
    <source>
        <strain evidence="11">BOTRYCO-1</strain>
    </source>
</reference>
<dbReference type="Gene3D" id="3.30.160.880">
    <property type="entry name" value="Cell division protein ZapA protomer, N-terminal domain"/>
    <property type="match status" value="1"/>
</dbReference>
<dbReference type="InterPro" id="IPR036192">
    <property type="entry name" value="Cell_div_ZapA-like_sf"/>
</dbReference>
<evidence type="ECO:0000313" key="11">
    <source>
        <dbReference type="EMBL" id="GIU67234.1"/>
    </source>
</evidence>
<evidence type="ECO:0000256" key="2">
    <source>
        <dbReference type="ARBA" id="ARBA00015195"/>
    </source>
</evidence>
<organism evidence="11 12">
    <name type="scientific">Candidatus Phycosocius spiralis</name>
    <dbReference type="NCBI Taxonomy" id="2815099"/>
    <lineage>
        <taxon>Bacteria</taxon>
        <taxon>Pseudomonadati</taxon>
        <taxon>Pseudomonadota</taxon>
        <taxon>Alphaproteobacteria</taxon>
        <taxon>Caulobacterales</taxon>
        <taxon>Caulobacterales incertae sedis</taxon>
        <taxon>Candidatus Phycosocius</taxon>
    </lineage>
</organism>
<comment type="function">
    <text evidence="7">Activator of cell division through the inhibition of FtsZ GTPase activity, therefore promoting FtsZ assembly into bundles of protofilaments necessary for the formation of the division Z ring. It is recruited early at mid-cell but it is not essential for cell division.</text>
</comment>
<name>A0ABQ4PW61_9PROT</name>
<keyword evidence="12" id="KW-1185">Reference proteome</keyword>
<evidence type="ECO:0000256" key="9">
    <source>
        <dbReference type="ARBA" id="ARBA00033158"/>
    </source>
</evidence>
<proteinExistence type="predicted"/>
<comment type="caution">
    <text evidence="11">The sequence shown here is derived from an EMBL/GenBank/DDBJ whole genome shotgun (WGS) entry which is preliminary data.</text>
</comment>
<keyword evidence="10" id="KW-0175">Coiled coil</keyword>
<evidence type="ECO:0000313" key="12">
    <source>
        <dbReference type="Proteomes" id="UP001161064"/>
    </source>
</evidence>
<dbReference type="GO" id="GO:0051301">
    <property type="term" value="P:cell division"/>
    <property type="evidence" value="ECO:0007669"/>
    <property type="project" value="UniProtKB-KW"/>
</dbReference>
<gene>
    <name evidence="11" type="ORF">PsB1_1388</name>
</gene>
<dbReference type="Proteomes" id="UP001161064">
    <property type="component" value="Unassembled WGS sequence"/>
</dbReference>
<feature type="coiled-coil region" evidence="10">
    <location>
        <begin position="57"/>
        <end position="94"/>
    </location>
</feature>
<evidence type="ECO:0000256" key="10">
    <source>
        <dbReference type="SAM" id="Coils"/>
    </source>
</evidence>
<dbReference type="PANTHER" id="PTHR34981">
    <property type="entry name" value="CELL DIVISION PROTEIN ZAPA"/>
    <property type="match status" value="1"/>
</dbReference>
<evidence type="ECO:0000256" key="4">
    <source>
        <dbReference type="ARBA" id="ARBA00022618"/>
    </source>
</evidence>
<protein>
    <recommendedName>
        <fullName evidence="2">Cell division protein ZapA</fullName>
    </recommendedName>
    <alternativeName>
        <fullName evidence="9">Z ring-associated protein ZapA</fullName>
    </alternativeName>
</protein>
<comment type="subcellular location">
    <subcellularLocation>
        <location evidence="1">Cytoplasm</location>
    </subcellularLocation>
</comment>
<evidence type="ECO:0000256" key="3">
    <source>
        <dbReference type="ARBA" id="ARBA00022490"/>
    </source>
</evidence>